<dbReference type="InterPro" id="IPR003785">
    <property type="entry name" value="Creatininase/forma_Hydrolase"/>
</dbReference>
<comment type="caution">
    <text evidence="6">The sequence shown here is derived from an EMBL/GenBank/DDBJ whole genome shotgun (WGS) entry which is preliminary data.</text>
</comment>
<dbReference type="AlphaFoldDB" id="K2MNJ0"/>
<protein>
    <submittedName>
        <fullName evidence="6">Creatininase</fullName>
    </submittedName>
</protein>
<evidence type="ECO:0000256" key="4">
    <source>
        <dbReference type="ARBA" id="ARBA00022833"/>
    </source>
</evidence>
<dbReference type="EMBL" id="AMRM01000010">
    <property type="protein sequence ID" value="EKF18852.1"/>
    <property type="molecule type" value="Genomic_DNA"/>
</dbReference>
<keyword evidence="2" id="KW-0479">Metal-binding</keyword>
<dbReference type="GO" id="GO:0046872">
    <property type="term" value="F:metal ion binding"/>
    <property type="evidence" value="ECO:0007669"/>
    <property type="project" value="UniProtKB-KW"/>
</dbReference>
<reference evidence="6 7" key="1">
    <citation type="journal article" date="2012" name="J. Bacteriol.">
        <title>Genome Sequence of Nitratireductor pacificus Type Strain pht-3B.</title>
        <authorList>
            <person name="Lai Q."/>
            <person name="Li G."/>
            <person name="Shao Z."/>
        </authorList>
    </citation>
    <scope>NUCLEOTIDE SEQUENCE [LARGE SCALE GENOMIC DNA]</scope>
    <source>
        <strain evidence="7">pht-3B</strain>
    </source>
</reference>
<dbReference type="PANTHER" id="PTHR35005:SF1">
    <property type="entry name" value="2-AMINO-5-FORMYLAMINO-6-RIBOSYLAMINOPYRIMIDIN-4(3H)-ONE 5'-MONOPHOSPHATE DEFORMYLASE"/>
    <property type="match status" value="1"/>
</dbReference>
<gene>
    <name evidence="6" type="ORF">NA2_10268</name>
</gene>
<dbReference type="Proteomes" id="UP000006786">
    <property type="component" value="Unassembled WGS sequence"/>
</dbReference>
<comment type="similarity">
    <text evidence="5">Belongs to the creatininase superfamily.</text>
</comment>
<keyword evidence="3" id="KW-0378">Hydrolase</keyword>
<evidence type="ECO:0000256" key="1">
    <source>
        <dbReference type="ARBA" id="ARBA00001947"/>
    </source>
</evidence>
<dbReference type="Pfam" id="PF02633">
    <property type="entry name" value="Creatininase"/>
    <property type="match status" value="1"/>
</dbReference>
<dbReference type="GO" id="GO:0016811">
    <property type="term" value="F:hydrolase activity, acting on carbon-nitrogen (but not peptide) bonds, in linear amides"/>
    <property type="evidence" value="ECO:0007669"/>
    <property type="project" value="TreeGrafter"/>
</dbReference>
<keyword evidence="4" id="KW-0862">Zinc</keyword>
<evidence type="ECO:0000256" key="3">
    <source>
        <dbReference type="ARBA" id="ARBA00022801"/>
    </source>
</evidence>
<dbReference type="GO" id="GO:0009231">
    <property type="term" value="P:riboflavin biosynthetic process"/>
    <property type="evidence" value="ECO:0007669"/>
    <property type="project" value="TreeGrafter"/>
</dbReference>
<name>K2MNJ0_9HYPH</name>
<evidence type="ECO:0000256" key="2">
    <source>
        <dbReference type="ARBA" id="ARBA00022723"/>
    </source>
</evidence>
<dbReference type="STRING" id="391937.NA2_10268"/>
<keyword evidence="7" id="KW-1185">Reference proteome</keyword>
<organism evidence="6 7">
    <name type="scientific">Nitratireductor pacificus pht-3B</name>
    <dbReference type="NCBI Taxonomy" id="391937"/>
    <lineage>
        <taxon>Bacteria</taxon>
        <taxon>Pseudomonadati</taxon>
        <taxon>Pseudomonadota</taxon>
        <taxon>Alphaproteobacteria</taxon>
        <taxon>Hyphomicrobiales</taxon>
        <taxon>Phyllobacteriaceae</taxon>
        <taxon>Nitratireductor</taxon>
    </lineage>
</organism>
<evidence type="ECO:0000313" key="6">
    <source>
        <dbReference type="EMBL" id="EKF18852.1"/>
    </source>
</evidence>
<comment type="cofactor">
    <cofactor evidence="1">
        <name>Zn(2+)</name>
        <dbReference type="ChEBI" id="CHEBI:29105"/>
    </cofactor>
</comment>
<dbReference type="InterPro" id="IPR024087">
    <property type="entry name" value="Creatininase-like_sf"/>
</dbReference>
<proteinExistence type="inferred from homology"/>
<evidence type="ECO:0000256" key="5">
    <source>
        <dbReference type="ARBA" id="ARBA00024029"/>
    </source>
</evidence>
<sequence>MTKTQTGRWLEDLTWPEADAWFRRDAVMMVPIGAASKEHGHHLPLCTDYLLARGICDGVLAQLPVLSAPVISFGYYPAFRHYPGSQHLEPETFAALLHDVLKGFIAQKLTRILVVNTGISTEPIVNVTLRELYEHTGIRVAAAHISRLGKAADGLMEQAHGGHGDEHETALIQALAPERIRAGKAEQDYGNLAAAPDTVFYLPTIFNPDPTSGIDYSKTGVRGDPTLATEAKGKASLDATVGDVVDGLRALWPEALKAPA</sequence>
<dbReference type="Gene3D" id="3.40.50.10310">
    <property type="entry name" value="Creatininase"/>
    <property type="match status" value="1"/>
</dbReference>
<dbReference type="SUPFAM" id="SSF102215">
    <property type="entry name" value="Creatininase"/>
    <property type="match status" value="1"/>
</dbReference>
<accession>K2MNJ0</accession>
<dbReference type="PANTHER" id="PTHR35005">
    <property type="entry name" value="3-DEHYDRO-SCYLLO-INOSOSE HYDROLASE"/>
    <property type="match status" value="1"/>
</dbReference>
<evidence type="ECO:0000313" key="7">
    <source>
        <dbReference type="Proteomes" id="UP000006786"/>
    </source>
</evidence>
<dbReference type="eggNOG" id="COG1402">
    <property type="taxonomic scope" value="Bacteria"/>
</dbReference>